<accession>A0A0C6P9W6</accession>
<feature type="transmembrane region" description="Helical" evidence="9">
    <location>
        <begin position="117"/>
        <end position="140"/>
    </location>
</feature>
<dbReference type="GO" id="GO:0015225">
    <property type="term" value="F:biotin transmembrane transporter activity"/>
    <property type="evidence" value="ECO:0007669"/>
    <property type="project" value="UniProtKB-UniRule"/>
</dbReference>
<dbReference type="OrthoDB" id="9803495at2"/>
<feature type="transmembrane region" description="Helical" evidence="9">
    <location>
        <begin position="152"/>
        <end position="173"/>
    </location>
</feature>
<evidence type="ECO:0000256" key="2">
    <source>
        <dbReference type="ARBA" id="ARBA00010692"/>
    </source>
</evidence>
<dbReference type="AlphaFoldDB" id="A0A0C6P9W6"/>
<dbReference type="RefSeq" id="WP_003813868.1">
    <property type="nucleotide sequence ID" value="NC_019382.1"/>
</dbReference>
<dbReference type="Gene3D" id="1.10.1760.20">
    <property type="match status" value="1"/>
</dbReference>
<keyword evidence="5 9" id="KW-0812">Transmembrane</keyword>
<name>A0A0C6P9W6_BORBO</name>
<keyword evidence="3 8" id="KW-0813">Transport</keyword>
<evidence type="ECO:0000256" key="8">
    <source>
        <dbReference type="PIRNR" id="PIRNR016661"/>
    </source>
</evidence>
<evidence type="ECO:0000256" key="7">
    <source>
        <dbReference type="ARBA" id="ARBA00023136"/>
    </source>
</evidence>
<dbReference type="GeneID" id="56477720"/>
<evidence type="ECO:0000256" key="5">
    <source>
        <dbReference type="ARBA" id="ARBA00022692"/>
    </source>
</evidence>
<evidence type="ECO:0000313" key="10">
    <source>
        <dbReference type="EMBL" id="CCJ56532.1"/>
    </source>
</evidence>
<feature type="transmembrane region" description="Helical" evidence="9">
    <location>
        <begin position="53"/>
        <end position="71"/>
    </location>
</feature>
<proteinExistence type="inferred from homology"/>
<feature type="transmembrane region" description="Helical" evidence="9">
    <location>
        <begin position="78"/>
        <end position="102"/>
    </location>
</feature>
<keyword evidence="4 8" id="KW-1003">Cell membrane</keyword>
<dbReference type="Pfam" id="PF02632">
    <property type="entry name" value="BioY"/>
    <property type="match status" value="1"/>
</dbReference>
<reference evidence="10 11" key="1">
    <citation type="journal article" date="2012" name="BMC Genomics">
        <title>Comparative genomics of the classical Bordetella subspecies: the evolution and exchange of virulence-associated diversity amongst closely related pathogens.</title>
        <authorList>
            <person name="Park J."/>
            <person name="Zhang Y."/>
            <person name="Buboltz A.M."/>
            <person name="Zhang X."/>
            <person name="Schuster S.C."/>
            <person name="Ahuja U."/>
            <person name="Liu M."/>
            <person name="Miller J.F."/>
            <person name="Sebaihia M."/>
            <person name="Bentley S.D."/>
            <person name="Parkhill J."/>
            <person name="Harvill E.T."/>
        </authorList>
    </citation>
    <scope>NUCLEOTIDE SEQUENCE [LARGE SCALE GENOMIC DNA]</scope>
    <source>
        <strain evidence="10 11">253</strain>
    </source>
</reference>
<comment type="subcellular location">
    <subcellularLocation>
        <location evidence="1 8">Cell membrane</location>
        <topology evidence="1 8">Multi-pass membrane protein</topology>
    </subcellularLocation>
</comment>
<evidence type="ECO:0000256" key="9">
    <source>
        <dbReference type="SAM" id="Phobius"/>
    </source>
</evidence>
<keyword evidence="6 9" id="KW-1133">Transmembrane helix</keyword>
<sequence length="185" mass="18694">MTTKDTVLVALFAALIVVLSLMPPIPLPAIPVPVTLQTLGAMLAGAMLGPLRGALACLLYLVLAAIGLPVLPGGRGGLGVFFGPTGGFLVGMVAGACVTGWLARRLALRAAGTWRGLAGYVAACVLGGIVVVYAVGVPWLAGVTQMGMAKAWAAVAVFLPGDLAKAAVAAWVASRVERVWPVLGR</sequence>
<comment type="similarity">
    <text evidence="2 8">Belongs to the BioY family.</text>
</comment>
<evidence type="ECO:0000256" key="6">
    <source>
        <dbReference type="ARBA" id="ARBA00022989"/>
    </source>
</evidence>
<evidence type="ECO:0000256" key="1">
    <source>
        <dbReference type="ARBA" id="ARBA00004651"/>
    </source>
</evidence>
<dbReference type="PANTHER" id="PTHR34295:SF4">
    <property type="entry name" value="BIOTIN TRANSPORTER BIOY-RELATED"/>
    <property type="match status" value="1"/>
</dbReference>
<evidence type="ECO:0000313" key="11">
    <source>
        <dbReference type="Proteomes" id="UP000007564"/>
    </source>
</evidence>
<dbReference type="KEGG" id="bbh:BN112_4618"/>
<dbReference type="GO" id="GO:0005886">
    <property type="term" value="C:plasma membrane"/>
    <property type="evidence" value="ECO:0007669"/>
    <property type="project" value="UniProtKB-SubCell"/>
</dbReference>
<evidence type="ECO:0000256" key="4">
    <source>
        <dbReference type="ARBA" id="ARBA00022475"/>
    </source>
</evidence>
<dbReference type="InterPro" id="IPR003784">
    <property type="entry name" value="BioY"/>
</dbReference>
<dbReference type="EMBL" id="HE965806">
    <property type="protein sequence ID" value="CCJ56532.1"/>
    <property type="molecule type" value="Genomic_DNA"/>
</dbReference>
<keyword evidence="7 8" id="KW-0472">Membrane</keyword>
<protein>
    <recommendedName>
        <fullName evidence="8">Biotin transporter</fullName>
    </recommendedName>
</protein>
<dbReference type="Proteomes" id="UP000007564">
    <property type="component" value="Chromosome"/>
</dbReference>
<evidence type="ECO:0000256" key="3">
    <source>
        <dbReference type="ARBA" id="ARBA00022448"/>
    </source>
</evidence>
<gene>
    <name evidence="10" type="ORF">BN112_4618</name>
</gene>
<organism evidence="10 11">
    <name type="scientific">Bordetella bronchiseptica 253</name>
    <dbReference type="NCBI Taxonomy" id="568707"/>
    <lineage>
        <taxon>Bacteria</taxon>
        <taxon>Pseudomonadati</taxon>
        <taxon>Pseudomonadota</taxon>
        <taxon>Betaproteobacteria</taxon>
        <taxon>Burkholderiales</taxon>
        <taxon>Alcaligenaceae</taxon>
        <taxon>Bordetella</taxon>
    </lineage>
</organism>
<dbReference type="HOGENOM" id="CLU_077931_0_1_4"/>
<dbReference type="PANTHER" id="PTHR34295">
    <property type="entry name" value="BIOTIN TRANSPORTER BIOY"/>
    <property type="match status" value="1"/>
</dbReference>
<dbReference type="PIRSF" id="PIRSF016661">
    <property type="entry name" value="BioY"/>
    <property type="match status" value="1"/>
</dbReference>